<keyword evidence="2 3" id="KW-0472">Membrane</keyword>
<dbReference type="Proteomes" id="UP000447434">
    <property type="component" value="Chromosome 9"/>
</dbReference>
<evidence type="ECO:0000313" key="5">
    <source>
        <dbReference type="Proteomes" id="UP000447434"/>
    </source>
</evidence>
<comment type="subcellular location">
    <subcellularLocation>
        <location evidence="1">Membrane</location>
    </subcellularLocation>
</comment>
<dbReference type="PANTHER" id="PTHR31234:SF66">
    <property type="entry name" value="LATE EMBRYOGENESIS ABUNDANT PROTEIN"/>
    <property type="match status" value="1"/>
</dbReference>
<dbReference type="OrthoDB" id="1875580at2759"/>
<dbReference type="InterPro" id="IPR044839">
    <property type="entry name" value="NDR1-like"/>
</dbReference>
<dbReference type="GO" id="GO:0005886">
    <property type="term" value="C:plasma membrane"/>
    <property type="evidence" value="ECO:0007669"/>
    <property type="project" value="TreeGrafter"/>
</dbReference>
<keyword evidence="3" id="KW-1133">Transmembrane helix</keyword>
<organism evidence="4 5">
    <name type="scientific">Lupinus albus</name>
    <name type="common">White lupine</name>
    <name type="synonym">Lupinus termis</name>
    <dbReference type="NCBI Taxonomy" id="3870"/>
    <lineage>
        <taxon>Eukaryota</taxon>
        <taxon>Viridiplantae</taxon>
        <taxon>Streptophyta</taxon>
        <taxon>Embryophyta</taxon>
        <taxon>Tracheophyta</taxon>
        <taxon>Spermatophyta</taxon>
        <taxon>Magnoliopsida</taxon>
        <taxon>eudicotyledons</taxon>
        <taxon>Gunneridae</taxon>
        <taxon>Pentapetalae</taxon>
        <taxon>rosids</taxon>
        <taxon>fabids</taxon>
        <taxon>Fabales</taxon>
        <taxon>Fabaceae</taxon>
        <taxon>Papilionoideae</taxon>
        <taxon>50 kb inversion clade</taxon>
        <taxon>genistoids sensu lato</taxon>
        <taxon>core genistoids</taxon>
        <taxon>Genisteae</taxon>
        <taxon>Lupinus</taxon>
    </lineage>
</organism>
<dbReference type="GO" id="GO:0098542">
    <property type="term" value="P:defense response to other organism"/>
    <property type="evidence" value="ECO:0007669"/>
    <property type="project" value="InterPro"/>
</dbReference>
<evidence type="ECO:0000256" key="3">
    <source>
        <dbReference type="SAM" id="Phobius"/>
    </source>
</evidence>
<feature type="transmembrane region" description="Helical" evidence="3">
    <location>
        <begin position="27"/>
        <end position="56"/>
    </location>
</feature>
<evidence type="ECO:0000256" key="1">
    <source>
        <dbReference type="ARBA" id="ARBA00004370"/>
    </source>
</evidence>
<evidence type="ECO:0000256" key="2">
    <source>
        <dbReference type="ARBA" id="ARBA00023136"/>
    </source>
</evidence>
<dbReference type="PANTHER" id="PTHR31234">
    <property type="entry name" value="LATE EMBRYOGENESIS ABUNDANT (LEA) HYDROXYPROLINE-RICH GLYCOPROTEIN FAMILY"/>
    <property type="match status" value="1"/>
</dbReference>
<evidence type="ECO:0000313" key="4">
    <source>
        <dbReference type="EMBL" id="KAE9606963.1"/>
    </source>
</evidence>
<comment type="caution">
    <text evidence="4">The sequence shown here is derived from an EMBL/GenBank/DDBJ whole genome shotgun (WGS) entry which is preliminary data.</text>
</comment>
<name>A0A6A4PZW8_LUPAL</name>
<reference evidence="5" key="1">
    <citation type="journal article" date="2020" name="Nat. Commun.">
        <title>Genome sequence of the cluster root forming white lupin.</title>
        <authorList>
            <person name="Hufnagel B."/>
            <person name="Marques A."/>
            <person name="Soriano A."/>
            <person name="Marques L."/>
            <person name="Divol F."/>
            <person name="Doumas P."/>
            <person name="Sallet E."/>
            <person name="Mancinotti D."/>
            <person name="Carrere S."/>
            <person name="Marande W."/>
            <person name="Arribat S."/>
            <person name="Keller J."/>
            <person name="Huneau C."/>
            <person name="Blein T."/>
            <person name="Aime D."/>
            <person name="Laguerre M."/>
            <person name="Taylor J."/>
            <person name="Schubert V."/>
            <person name="Nelson M."/>
            <person name="Geu-Flores F."/>
            <person name="Crespi M."/>
            <person name="Gallardo-Guerrero K."/>
            <person name="Delaux P.-M."/>
            <person name="Salse J."/>
            <person name="Berges H."/>
            <person name="Guyot R."/>
            <person name="Gouzy J."/>
            <person name="Peret B."/>
        </authorList>
    </citation>
    <scope>NUCLEOTIDE SEQUENCE [LARGE SCALE GENOMIC DNA]</scope>
    <source>
        <strain evidence="5">cv. Amiga</strain>
    </source>
</reference>
<dbReference type="AlphaFoldDB" id="A0A6A4PZW8"/>
<keyword evidence="5" id="KW-1185">Reference proteome</keyword>
<keyword evidence="3" id="KW-0812">Transmembrane</keyword>
<dbReference type="EMBL" id="WOCE01000009">
    <property type="protein sequence ID" value="KAE9606963.1"/>
    <property type="molecule type" value="Genomic_DNA"/>
</dbReference>
<protein>
    <submittedName>
        <fullName evidence="4">Putative immunoglobulin-like protein</fullName>
    </submittedName>
</protein>
<accession>A0A6A4PZW8</accession>
<sequence length="212" mass="23637">MPSQRDQGSMLFKRRLITGQNGNTHPLIWLLAFICIILAIAVIVTGITVFVGFLIIHPRVPTISIAHAHLDLFRNDYAGLLQTQITILVVAQNGNAMANATFSDIRFNISYQSHDIAILVANRFEVPKNSSKYLNYVVQASSIPFNPDQMGNVGYSWKRNIVAFDLKGNARAQWKVGPIGSFKFRCHVECTIKFHPLNGSYIPSKSCTSKSK</sequence>
<gene>
    <name evidence="4" type="ORF">Lalb_Chr09g0325081</name>
</gene>
<proteinExistence type="predicted"/>